<keyword evidence="3 9" id="KW-0808">Transferase</keyword>
<comment type="catalytic activity">
    <reaction evidence="7 9">
        <text>L-arginyl-[protein] + NAD(+) = N(omega)-(ADP-D-ribosyl)-L-arginyl-[protein] + nicotinamide + H(+)</text>
        <dbReference type="Rhea" id="RHEA:19149"/>
        <dbReference type="Rhea" id="RHEA-COMP:10532"/>
        <dbReference type="Rhea" id="RHEA-COMP:15087"/>
        <dbReference type="ChEBI" id="CHEBI:15378"/>
        <dbReference type="ChEBI" id="CHEBI:17154"/>
        <dbReference type="ChEBI" id="CHEBI:29965"/>
        <dbReference type="ChEBI" id="CHEBI:57540"/>
        <dbReference type="ChEBI" id="CHEBI:142554"/>
        <dbReference type="EC" id="2.4.2.31"/>
    </reaction>
</comment>
<protein>
    <recommendedName>
        <fullName evidence="9">NAD(P)(+)--arginine ADP-ribosyltransferase</fullName>
        <ecNumber evidence="9">2.4.2.31</ecNumber>
    </recommendedName>
    <alternativeName>
        <fullName evidence="9">Mono(ADP-ribosyl)transferase</fullName>
    </alternativeName>
</protein>
<evidence type="ECO:0000256" key="6">
    <source>
        <dbReference type="ARBA" id="ARBA00022803"/>
    </source>
</evidence>
<dbReference type="AlphaFoldDB" id="A0A813QI54"/>
<evidence type="ECO:0000256" key="7">
    <source>
        <dbReference type="ARBA" id="ARBA00047597"/>
    </source>
</evidence>
<dbReference type="Pfam" id="PF13374">
    <property type="entry name" value="TPR_10"/>
    <property type="match status" value="1"/>
</dbReference>
<evidence type="ECO:0000256" key="4">
    <source>
        <dbReference type="ARBA" id="ARBA00022695"/>
    </source>
</evidence>
<accession>A0A813QI54</accession>
<gene>
    <name evidence="11" type="ORF">EDS130_LOCUS29691</name>
    <name evidence="10" type="ORF">XAT740_LOCUS1296</name>
</gene>
<dbReference type="PROSITE" id="PS50005">
    <property type="entry name" value="TPR"/>
    <property type="match status" value="4"/>
</dbReference>
<dbReference type="GO" id="GO:0106274">
    <property type="term" value="F:NAD+-protein-arginine ADP-ribosyltransferase activity"/>
    <property type="evidence" value="ECO:0007669"/>
    <property type="project" value="UniProtKB-EC"/>
</dbReference>
<name>A0A813QI54_ADIRI</name>
<dbReference type="GO" id="GO:0016779">
    <property type="term" value="F:nucleotidyltransferase activity"/>
    <property type="evidence" value="ECO:0007669"/>
    <property type="project" value="UniProtKB-KW"/>
</dbReference>
<feature type="repeat" description="TPR" evidence="8">
    <location>
        <begin position="607"/>
        <end position="640"/>
    </location>
</feature>
<evidence type="ECO:0000313" key="11">
    <source>
        <dbReference type="EMBL" id="CAF1283523.1"/>
    </source>
</evidence>
<dbReference type="PANTHER" id="PTHR45641">
    <property type="entry name" value="TETRATRICOPEPTIDE REPEAT PROTEIN (AFU_ORTHOLOGUE AFUA_6G03870)"/>
    <property type="match status" value="1"/>
</dbReference>
<keyword evidence="4" id="KW-0548">Nucleotidyltransferase</keyword>
<sequence length="707" mass="81597">MALFNSNNASSRRPIYRSVGNASIVWMCSSVQDCQQSITELQTIVNSVKLFSLADECVRFITETKDQKLFLVIFGCYDEILISSIHHLTQLDSIYIFSDESIGNSDWPTRWTKFKGIFTDICSLQNQLKRNIRQMERGLTPISCIPASCSPNLDELQPSFMYSQMLKEVLLNMEHDEKTKTTLIEYCRVQYAGNHVQLSIINQFECDYNKHTPIWWYSREAFIYSMLNRALRLQDIEIIIEMGWFLRDLHRQIEQLYLTVDRTNIFTVYRGQGMLNAEFEKIANSKGGLLSFNNFLSTSRDQDISYTFADSARQNPNLTGILFEMTVDPHVSTTPFASIAAISSFPDEEEVLFAMHTVFRLDDLQQLDDRLWQVNLTLTNDDDQQLTQLGKYMQKEIQGSNGWERLGSLMFKMGEFNKAEEIYKSLLDASLDDNLEKHVCLLEGFSRALYHTGHLTQALSVCENAIDIREKSFSSSYFDLSLDYRCLGAIQDSLEDHTAAISYYRKTLDIQEKYFPDNYSELASTYNNMAWTYCLIGQNENALLYCKKSIANYKKSTPSIHPSLSNAYDTMGKIYYSMEDYPNAILYYLKTMDIQKKSLQPDHPLLASGYFHIGAVYRAMGEHTTALSYYEKTLEIRLKVFDSHHLDLAAIFNDIGELYYSMKNYPTALTNFEKAREILQKSLPPAHSMCVNNKRNIDSVGELVRER</sequence>
<evidence type="ECO:0000256" key="2">
    <source>
        <dbReference type="ARBA" id="ARBA00022676"/>
    </source>
</evidence>
<dbReference type="SUPFAM" id="SSF56399">
    <property type="entry name" value="ADP-ribosylation"/>
    <property type="match status" value="1"/>
</dbReference>
<keyword evidence="5" id="KW-0677">Repeat</keyword>
<organism evidence="10 12">
    <name type="scientific">Adineta ricciae</name>
    <name type="common">Rotifer</name>
    <dbReference type="NCBI Taxonomy" id="249248"/>
    <lineage>
        <taxon>Eukaryota</taxon>
        <taxon>Metazoa</taxon>
        <taxon>Spiralia</taxon>
        <taxon>Gnathifera</taxon>
        <taxon>Rotifera</taxon>
        <taxon>Eurotatoria</taxon>
        <taxon>Bdelloidea</taxon>
        <taxon>Adinetida</taxon>
        <taxon>Adinetidae</taxon>
        <taxon>Adineta</taxon>
    </lineage>
</organism>
<dbReference type="EMBL" id="CAJNOR010000039">
    <property type="protein sequence ID" value="CAF0767977.1"/>
    <property type="molecule type" value="Genomic_DNA"/>
</dbReference>
<dbReference type="EMBL" id="CAJNOJ010000202">
    <property type="protein sequence ID" value="CAF1283523.1"/>
    <property type="molecule type" value="Genomic_DNA"/>
</dbReference>
<dbReference type="PROSITE" id="PS51996">
    <property type="entry name" value="TR_MART"/>
    <property type="match status" value="1"/>
</dbReference>
<feature type="repeat" description="TPR" evidence="8">
    <location>
        <begin position="400"/>
        <end position="433"/>
    </location>
</feature>
<reference evidence="10" key="1">
    <citation type="submission" date="2021-02" db="EMBL/GenBank/DDBJ databases">
        <authorList>
            <person name="Nowell W R."/>
        </authorList>
    </citation>
    <scope>NUCLEOTIDE SEQUENCE</scope>
</reference>
<dbReference type="Pfam" id="PF13424">
    <property type="entry name" value="TPR_12"/>
    <property type="match status" value="2"/>
</dbReference>
<feature type="repeat" description="TPR" evidence="8">
    <location>
        <begin position="649"/>
        <end position="682"/>
    </location>
</feature>
<keyword evidence="9" id="KW-0521">NADP</keyword>
<evidence type="ECO:0000256" key="3">
    <source>
        <dbReference type="ARBA" id="ARBA00022679"/>
    </source>
</evidence>
<evidence type="ECO:0000313" key="10">
    <source>
        <dbReference type="EMBL" id="CAF0767977.1"/>
    </source>
</evidence>
<dbReference type="Pfam" id="PF01129">
    <property type="entry name" value="ART"/>
    <property type="match status" value="1"/>
</dbReference>
<comment type="similarity">
    <text evidence="1 9">Belongs to the Arg-specific ADP-ribosyltransferase family.</text>
</comment>
<evidence type="ECO:0000313" key="12">
    <source>
        <dbReference type="Proteomes" id="UP000663828"/>
    </source>
</evidence>
<keyword evidence="2 9" id="KW-0328">Glycosyltransferase</keyword>
<keyword evidence="6 8" id="KW-0802">TPR repeat</keyword>
<proteinExistence type="inferred from homology"/>
<dbReference type="Proteomes" id="UP000663852">
    <property type="component" value="Unassembled WGS sequence"/>
</dbReference>
<evidence type="ECO:0000256" key="1">
    <source>
        <dbReference type="ARBA" id="ARBA00009558"/>
    </source>
</evidence>
<dbReference type="Proteomes" id="UP000663828">
    <property type="component" value="Unassembled WGS sequence"/>
</dbReference>
<evidence type="ECO:0000256" key="5">
    <source>
        <dbReference type="ARBA" id="ARBA00022737"/>
    </source>
</evidence>
<dbReference type="EC" id="2.4.2.31" evidence="9"/>
<dbReference type="InterPro" id="IPR019734">
    <property type="entry name" value="TPR_rpt"/>
</dbReference>
<evidence type="ECO:0000256" key="9">
    <source>
        <dbReference type="RuleBase" id="RU361228"/>
    </source>
</evidence>
<dbReference type="Gene3D" id="3.90.176.10">
    <property type="entry name" value="Toxin ADP-ribosyltransferase, Chain A, domain 1"/>
    <property type="match status" value="1"/>
</dbReference>
<evidence type="ECO:0000256" key="8">
    <source>
        <dbReference type="PROSITE-ProRule" id="PRU00339"/>
    </source>
</evidence>
<keyword evidence="12" id="KW-1185">Reference proteome</keyword>
<dbReference type="Gene3D" id="1.25.40.10">
    <property type="entry name" value="Tetratricopeptide repeat domain"/>
    <property type="match status" value="2"/>
</dbReference>
<dbReference type="PANTHER" id="PTHR45641:SF19">
    <property type="entry name" value="NEPHROCYSTIN-3"/>
    <property type="match status" value="1"/>
</dbReference>
<dbReference type="SMART" id="SM00028">
    <property type="entry name" value="TPR"/>
    <property type="match status" value="7"/>
</dbReference>
<feature type="repeat" description="TPR" evidence="8">
    <location>
        <begin position="565"/>
        <end position="598"/>
    </location>
</feature>
<dbReference type="InterPro" id="IPR000768">
    <property type="entry name" value="ART"/>
</dbReference>
<dbReference type="InterPro" id="IPR011990">
    <property type="entry name" value="TPR-like_helical_dom_sf"/>
</dbReference>
<dbReference type="SUPFAM" id="SSF48452">
    <property type="entry name" value="TPR-like"/>
    <property type="match status" value="2"/>
</dbReference>
<comment type="caution">
    <text evidence="10">The sequence shown here is derived from an EMBL/GenBank/DDBJ whole genome shotgun (WGS) entry which is preliminary data.</text>
</comment>
<keyword evidence="9" id="KW-0520">NAD</keyword>